<dbReference type="InterPro" id="IPR036188">
    <property type="entry name" value="FAD/NAD-bd_sf"/>
</dbReference>
<dbReference type="WBParaSite" id="ACRNAN_scaffold2102.g6900.t1">
    <property type="protein sequence ID" value="ACRNAN_scaffold2102.g6900.t1"/>
    <property type="gene ID" value="ACRNAN_scaffold2102.g6900"/>
</dbReference>
<keyword evidence="4" id="KW-0408">Iron</keyword>
<dbReference type="Proteomes" id="UP000887540">
    <property type="component" value="Unplaced"/>
</dbReference>
<evidence type="ECO:0000256" key="4">
    <source>
        <dbReference type="ARBA" id="ARBA00023004"/>
    </source>
</evidence>
<sequence>MFVMNQISDILQKYFLLTFFVSFLFIQTHAASYSYDVVVYGATGSGVIAAVSAGREGLNVALITPMKHLGGMVSGGLSATDQGKAAVIGGYAKEIYIRVGEFYRNAGYDVNNSKGCSFHKPNETICWFPEPHVAEKIFNDMVNGANVDVFFQHRLKEQGGVQKENGKILSITMENGDSFTASVFIDATYEGDLMAFSGASYIVGREPQAQYREYSGGIRPIGSGDKRTQAYNFRLSITNDTRNQVPFPKPVNYNPELYIETLRTAISVINVKNATAAAWDNFPGSGKIFNNKLDFNNADFIGGNWDYPDANYSQRAIIWQSHVDYVAGFIYFLAHDPRLPAEYRAVVNQWGLAKDEFVDNNYWPYELYVREARRMIGDFVMTQKDVVLDLMKSDPICLGSYGLDCHPHFLYADENGILKYEGHPQRTEQVRMEHVPYQIPYRALLPKKSEVTNLLVTVCVSASHVAYMTIRLEPQYMMMGQAAGVAASMAIYNNQGVHDIDTNVLGNDASRPQMMMGGPGQPQPQQMQMQQQQFLMGQNPGMQQQWPQGGQLLMYR</sequence>
<evidence type="ECO:0000256" key="3">
    <source>
        <dbReference type="ARBA" id="ARBA00023002"/>
    </source>
</evidence>
<evidence type="ECO:0000256" key="5">
    <source>
        <dbReference type="ARBA" id="ARBA00023014"/>
    </source>
</evidence>
<protein>
    <submittedName>
        <fullName evidence="7">FAD dependent oxidoreductase</fullName>
    </submittedName>
</protein>
<dbReference type="InterPro" id="IPR039650">
    <property type="entry name" value="HdrA-like"/>
</dbReference>
<evidence type="ECO:0000256" key="1">
    <source>
        <dbReference type="ARBA" id="ARBA00022485"/>
    </source>
</evidence>
<keyword evidence="2" id="KW-0479">Metal-binding</keyword>
<keyword evidence="6" id="KW-1185">Reference proteome</keyword>
<accession>A0A914DB38</accession>
<dbReference type="PANTHER" id="PTHR43498:SF1">
    <property type="entry name" value="COB--COM HETERODISULFIDE REDUCTASE IRON-SULFUR SUBUNIT A"/>
    <property type="match status" value="1"/>
</dbReference>
<evidence type="ECO:0000313" key="7">
    <source>
        <dbReference type="WBParaSite" id="ACRNAN_scaffold2102.g6900.t1"/>
    </source>
</evidence>
<dbReference type="GO" id="GO:0016491">
    <property type="term" value="F:oxidoreductase activity"/>
    <property type="evidence" value="ECO:0007669"/>
    <property type="project" value="UniProtKB-KW"/>
</dbReference>
<keyword evidence="3" id="KW-0560">Oxidoreductase</keyword>
<evidence type="ECO:0000313" key="6">
    <source>
        <dbReference type="Proteomes" id="UP000887540"/>
    </source>
</evidence>
<proteinExistence type="predicted"/>
<evidence type="ECO:0000256" key="2">
    <source>
        <dbReference type="ARBA" id="ARBA00022723"/>
    </source>
</evidence>
<organism evidence="6 7">
    <name type="scientific">Acrobeloides nanus</name>
    <dbReference type="NCBI Taxonomy" id="290746"/>
    <lineage>
        <taxon>Eukaryota</taxon>
        <taxon>Metazoa</taxon>
        <taxon>Ecdysozoa</taxon>
        <taxon>Nematoda</taxon>
        <taxon>Chromadorea</taxon>
        <taxon>Rhabditida</taxon>
        <taxon>Tylenchina</taxon>
        <taxon>Cephalobomorpha</taxon>
        <taxon>Cephaloboidea</taxon>
        <taxon>Cephalobidae</taxon>
        <taxon>Acrobeloides</taxon>
    </lineage>
</organism>
<reference evidence="7" key="1">
    <citation type="submission" date="2022-11" db="UniProtKB">
        <authorList>
            <consortium name="WormBaseParasite"/>
        </authorList>
    </citation>
    <scope>IDENTIFICATION</scope>
</reference>
<dbReference type="GO" id="GO:0051539">
    <property type="term" value="F:4 iron, 4 sulfur cluster binding"/>
    <property type="evidence" value="ECO:0007669"/>
    <property type="project" value="UniProtKB-KW"/>
</dbReference>
<dbReference type="PANTHER" id="PTHR43498">
    <property type="entry name" value="FERREDOXIN:COB-COM HETERODISULFIDE REDUCTASE SUBUNIT A"/>
    <property type="match status" value="1"/>
</dbReference>
<keyword evidence="5" id="KW-0411">Iron-sulfur</keyword>
<dbReference type="AlphaFoldDB" id="A0A914DB38"/>
<dbReference type="SUPFAM" id="SSF51905">
    <property type="entry name" value="FAD/NAD(P)-binding domain"/>
    <property type="match status" value="1"/>
</dbReference>
<dbReference type="Gene3D" id="3.50.50.60">
    <property type="entry name" value="FAD/NAD(P)-binding domain"/>
    <property type="match status" value="1"/>
</dbReference>
<name>A0A914DB38_9BILA</name>
<keyword evidence="1" id="KW-0004">4Fe-4S</keyword>
<dbReference type="GO" id="GO:0046872">
    <property type="term" value="F:metal ion binding"/>
    <property type="evidence" value="ECO:0007669"/>
    <property type="project" value="UniProtKB-KW"/>
</dbReference>
<dbReference type="Pfam" id="PF12831">
    <property type="entry name" value="FAD_oxidored"/>
    <property type="match status" value="1"/>
</dbReference>